<organism evidence="1">
    <name type="scientific">Cladocopium goreaui</name>
    <dbReference type="NCBI Taxonomy" id="2562237"/>
    <lineage>
        <taxon>Eukaryota</taxon>
        <taxon>Sar</taxon>
        <taxon>Alveolata</taxon>
        <taxon>Dinophyceae</taxon>
        <taxon>Suessiales</taxon>
        <taxon>Symbiodiniaceae</taxon>
        <taxon>Cladocopium</taxon>
    </lineage>
</organism>
<evidence type="ECO:0000313" key="3">
    <source>
        <dbReference type="Proteomes" id="UP001152797"/>
    </source>
</evidence>
<reference evidence="2 3" key="2">
    <citation type="submission" date="2024-05" db="EMBL/GenBank/DDBJ databases">
        <authorList>
            <person name="Chen Y."/>
            <person name="Shah S."/>
            <person name="Dougan E. K."/>
            <person name="Thang M."/>
            <person name="Chan C."/>
        </authorList>
    </citation>
    <scope>NUCLEOTIDE SEQUENCE [LARGE SCALE GENOMIC DNA]</scope>
</reference>
<proteinExistence type="predicted"/>
<dbReference type="EMBL" id="CAMXCT030000629">
    <property type="protein sequence ID" value="CAL4768707.1"/>
    <property type="molecule type" value="Genomic_DNA"/>
</dbReference>
<dbReference type="AlphaFoldDB" id="A0A9P1FP02"/>
<reference evidence="1" key="1">
    <citation type="submission" date="2022-10" db="EMBL/GenBank/DDBJ databases">
        <authorList>
            <person name="Chen Y."/>
            <person name="Dougan E. K."/>
            <person name="Chan C."/>
            <person name="Rhodes N."/>
            <person name="Thang M."/>
        </authorList>
    </citation>
    <scope>NUCLEOTIDE SEQUENCE</scope>
</reference>
<dbReference type="Proteomes" id="UP001152797">
    <property type="component" value="Unassembled WGS sequence"/>
</dbReference>
<evidence type="ECO:0000313" key="1">
    <source>
        <dbReference type="EMBL" id="CAI3981395.1"/>
    </source>
</evidence>
<dbReference type="EMBL" id="CAMXCT020000629">
    <property type="protein sequence ID" value="CAL1134770.1"/>
    <property type="molecule type" value="Genomic_DNA"/>
</dbReference>
<sequence length="68" mass="7569">MEKICVKSSTASGAGLYGYWSGGWRFVSSPVPGLERHLTDLHWRPPRRPGVLQMGIPNRSAADEQEML</sequence>
<name>A0A9P1FP02_9DINO</name>
<comment type="caution">
    <text evidence="1">The sequence shown here is derived from an EMBL/GenBank/DDBJ whole genome shotgun (WGS) entry which is preliminary data.</text>
</comment>
<accession>A0A9P1FP02</accession>
<gene>
    <name evidence="1" type="ORF">C1SCF055_LOCUS9188</name>
</gene>
<dbReference type="EMBL" id="CAMXCT010000629">
    <property type="protein sequence ID" value="CAI3981395.1"/>
    <property type="molecule type" value="Genomic_DNA"/>
</dbReference>
<protein>
    <submittedName>
        <fullName evidence="2">Glucose-repressible alcohol dehydrogenase transcriptional effector-like</fullName>
    </submittedName>
</protein>
<keyword evidence="3" id="KW-1185">Reference proteome</keyword>
<evidence type="ECO:0000313" key="2">
    <source>
        <dbReference type="EMBL" id="CAL4768707.1"/>
    </source>
</evidence>